<feature type="domain" description="Glucose/Sorbosone dehydrogenase" evidence="2">
    <location>
        <begin position="72"/>
        <end position="374"/>
    </location>
</feature>
<dbReference type="InterPro" id="IPR012938">
    <property type="entry name" value="Glc/Sorbosone_DH"/>
</dbReference>
<dbReference type="InterPro" id="IPR011042">
    <property type="entry name" value="6-blade_b-propeller_TolB-like"/>
</dbReference>
<organism evidence="3 4">
    <name type="scientific">Streptomyces litchfieldiae</name>
    <dbReference type="NCBI Taxonomy" id="3075543"/>
    <lineage>
        <taxon>Bacteria</taxon>
        <taxon>Bacillati</taxon>
        <taxon>Actinomycetota</taxon>
        <taxon>Actinomycetes</taxon>
        <taxon>Kitasatosporales</taxon>
        <taxon>Streptomycetaceae</taxon>
        <taxon>Streptomyces</taxon>
    </lineage>
</organism>
<dbReference type="PROSITE" id="PS51257">
    <property type="entry name" value="PROKAR_LIPOPROTEIN"/>
    <property type="match status" value="1"/>
</dbReference>
<accession>A0ABU2MI20</accession>
<evidence type="ECO:0000259" key="2">
    <source>
        <dbReference type="Pfam" id="PF07995"/>
    </source>
</evidence>
<gene>
    <name evidence="3" type="ORF">RM590_00915</name>
</gene>
<evidence type="ECO:0000313" key="3">
    <source>
        <dbReference type="EMBL" id="MDT0341226.1"/>
    </source>
</evidence>
<protein>
    <submittedName>
        <fullName evidence="3">PQQ-dependent sugar dehydrogenase</fullName>
    </submittedName>
</protein>
<dbReference type="InterPro" id="IPR011041">
    <property type="entry name" value="Quinoprot_gluc/sorb_DH_b-prop"/>
</dbReference>
<dbReference type="SUPFAM" id="SSF50952">
    <property type="entry name" value="Soluble quinoprotein glucose dehydrogenase"/>
    <property type="match status" value="1"/>
</dbReference>
<dbReference type="EMBL" id="JAVREL010000001">
    <property type="protein sequence ID" value="MDT0341226.1"/>
    <property type="molecule type" value="Genomic_DNA"/>
</dbReference>
<dbReference type="Gene3D" id="2.120.10.30">
    <property type="entry name" value="TolB, C-terminal domain"/>
    <property type="match status" value="1"/>
</dbReference>
<comment type="caution">
    <text evidence="3">The sequence shown here is derived from an EMBL/GenBank/DDBJ whole genome shotgun (WGS) entry which is preliminary data.</text>
</comment>
<evidence type="ECO:0000256" key="1">
    <source>
        <dbReference type="SAM" id="MobiDB-lite"/>
    </source>
</evidence>
<keyword evidence="4" id="KW-1185">Reference proteome</keyword>
<dbReference type="PANTHER" id="PTHR19328">
    <property type="entry name" value="HEDGEHOG-INTERACTING PROTEIN"/>
    <property type="match status" value="1"/>
</dbReference>
<feature type="compositionally biased region" description="Low complexity" evidence="1">
    <location>
        <begin position="39"/>
        <end position="52"/>
    </location>
</feature>
<evidence type="ECO:0000313" key="4">
    <source>
        <dbReference type="Proteomes" id="UP001183246"/>
    </source>
</evidence>
<dbReference type="Proteomes" id="UP001183246">
    <property type="component" value="Unassembled WGS sequence"/>
</dbReference>
<feature type="region of interest" description="Disordered" evidence="1">
    <location>
        <begin position="26"/>
        <end position="60"/>
    </location>
</feature>
<sequence length="392" mass="40761">MTVCRGPRGWPAVVAALAVLVAGCSSDDGDGGGGEARTTPASEAPEESTAPAAEPPPAEGEAEVVETVASDLDSPWGLVHLPDGDLLVGSRDSGVVNRVAVDSGEVTEAGAVPGVRGGEGEGGLLGLALDPEFASNGRLFAYYTAASDNRVSVFRYDASAPEGERLEPDGDLLTGIPRGEVIHNGGGLAFGPDGMLYASTGDTGDGELAQDAESLAGKILRIDPATGSAPKDNPDPGSLVYSMGHRNVQGLAWDSEGDLWATEFGNDTWDELNRIVPGGNYGWPEFEGGGGEAEGFVDPVERWRPADASPSGLAFSRGSLWAAGLRGERLWRIPLDDNEPVADPQAFLEGEYGRLRSLLAVGGDELLLVTNETDSRGSPAGEDDRILRLRVR</sequence>
<dbReference type="RefSeq" id="WP_311702337.1">
    <property type="nucleotide sequence ID" value="NZ_JAVREL010000001.1"/>
</dbReference>
<dbReference type="Pfam" id="PF07995">
    <property type="entry name" value="GSDH"/>
    <property type="match status" value="1"/>
</dbReference>
<dbReference type="PANTHER" id="PTHR19328:SF13">
    <property type="entry name" value="HIPL1 PROTEIN"/>
    <property type="match status" value="1"/>
</dbReference>
<name>A0ABU2MI20_9ACTN</name>
<reference evidence="4" key="1">
    <citation type="submission" date="2023-07" db="EMBL/GenBank/DDBJ databases">
        <title>30 novel species of actinomycetes from the DSMZ collection.</title>
        <authorList>
            <person name="Nouioui I."/>
        </authorList>
    </citation>
    <scope>NUCLEOTIDE SEQUENCE [LARGE SCALE GENOMIC DNA]</scope>
    <source>
        <strain evidence="4">DSM 44938</strain>
    </source>
</reference>
<proteinExistence type="predicted"/>